<accession>C9Y305</accession>
<dbReference type="InterPro" id="IPR009739">
    <property type="entry name" value="LprI-like_N"/>
</dbReference>
<feature type="domain" description="Lysozyme inhibitor LprI-like N-terminal" evidence="2">
    <location>
        <begin position="55"/>
        <end position="159"/>
    </location>
</feature>
<dbReference type="EMBL" id="FN543093">
    <property type="protein sequence ID" value="CBA34371.1"/>
    <property type="molecule type" value="Genomic_DNA"/>
</dbReference>
<evidence type="ECO:0000313" key="3">
    <source>
        <dbReference type="EMBL" id="CBA34371.1"/>
    </source>
</evidence>
<gene>
    <name evidence="3" type="ordered locus">Ctu_40470</name>
</gene>
<evidence type="ECO:0000313" key="4">
    <source>
        <dbReference type="Proteomes" id="UP000002069"/>
    </source>
</evidence>
<reference evidence="4" key="2">
    <citation type="journal article" date="2011" name="J. Bacteriol.">
        <title>Complete genome sequence of Cronobacter turicensis LMG 23827, a food-borne pathogen causing deaths in neonates.</title>
        <authorList>
            <person name="Stephan R."/>
            <person name="Lehner A."/>
            <person name="Tischler P."/>
            <person name="Rattei T."/>
        </authorList>
    </citation>
    <scope>NUCLEOTIDE SEQUENCE [LARGE SCALE GENOMIC DNA]</scope>
    <source>
        <strain evidence="4">DSM 18703 / CCUG 55852 / LMG 23827 / z3032</strain>
    </source>
</reference>
<dbReference type="Gene3D" id="1.20.1270.180">
    <property type="match status" value="1"/>
</dbReference>
<reference evidence="3 4" key="1">
    <citation type="journal article" date="2010" name="J. Bacteriol.">
        <title>Complete Genome Sequence of Cronobacter turicensis LMG 23827, a foodborne pathogen causing deaths in neonates.</title>
        <authorList>
            <person name="Stephan R."/>
            <person name="Lehner A."/>
            <person name="Tischler P."/>
            <person name="Rattei T."/>
        </authorList>
    </citation>
    <scope>NUCLEOTIDE SEQUENCE [LARGE SCALE GENOMIC DNA]</scope>
    <source>
        <strain evidence="4">DSM 18703 / CCUG 55852 / LMG 23827 / z3032</strain>
    </source>
</reference>
<dbReference type="KEGG" id="ctu:CTU_40470"/>
<proteinExistence type="predicted"/>
<keyword evidence="4" id="KW-1185">Reference proteome</keyword>
<dbReference type="Pfam" id="PF07007">
    <property type="entry name" value="LprI"/>
    <property type="match status" value="1"/>
</dbReference>
<dbReference type="AlphaFoldDB" id="C9Y305"/>
<organism evidence="3 4">
    <name type="scientific">Cronobacter turicensis (strain DSM 18703 / CCUG 55852 / LMG 23827 / z3032)</name>
    <dbReference type="NCBI Taxonomy" id="693216"/>
    <lineage>
        <taxon>Bacteria</taxon>
        <taxon>Pseudomonadati</taxon>
        <taxon>Pseudomonadota</taxon>
        <taxon>Gammaproteobacteria</taxon>
        <taxon>Enterobacterales</taxon>
        <taxon>Enterobacteriaceae</taxon>
        <taxon>Cronobacter</taxon>
    </lineage>
</organism>
<keyword evidence="1" id="KW-0732">Signal</keyword>
<protein>
    <recommendedName>
        <fullName evidence="2">Lysozyme inhibitor LprI-like N-terminal domain-containing protein</fullName>
    </recommendedName>
</protein>
<evidence type="ECO:0000259" key="2">
    <source>
        <dbReference type="Pfam" id="PF07007"/>
    </source>
</evidence>
<sequence length="168" mass="18864">MMAAQFAPYLKQIMHIKTLLFRCLSCLLLSTSYAFTASVIDGKEVITCAKQVNDYAAGTRCLERQRKQTEQALQQTLAAALKQVQSEDWLEANADYEDEDSQIVVDTANALKNDQAAWEKHKALFCQVASSQISAKTPNYWVLSTRCEINMNKARIDELNALIAQVQP</sequence>
<evidence type="ECO:0000256" key="1">
    <source>
        <dbReference type="SAM" id="SignalP"/>
    </source>
</evidence>
<dbReference type="PATRIC" id="fig|693216.3.peg.3840"/>
<feature type="signal peptide" evidence="1">
    <location>
        <begin position="1"/>
        <end position="36"/>
    </location>
</feature>
<feature type="chain" id="PRO_5003004446" description="Lysozyme inhibitor LprI-like N-terminal domain-containing protein" evidence="1">
    <location>
        <begin position="37"/>
        <end position="168"/>
    </location>
</feature>
<dbReference type="HOGENOM" id="CLU_144671_0_0_6"/>
<dbReference type="Proteomes" id="UP000002069">
    <property type="component" value="Chromosome"/>
</dbReference>
<name>C9Y305_CROTZ</name>